<gene>
    <name evidence="3" type="ORF">LCGC14_1686880</name>
</gene>
<dbReference type="SUPFAM" id="SSF51556">
    <property type="entry name" value="Metallo-dependent hydrolases"/>
    <property type="match status" value="1"/>
</dbReference>
<evidence type="ECO:0000313" key="3">
    <source>
        <dbReference type="EMBL" id="KKM16338.1"/>
    </source>
</evidence>
<comment type="caution">
    <text evidence="3">The sequence shown here is derived from an EMBL/GenBank/DDBJ whole genome shotgun (WGS) entry which is preliminary data.</text>
</comment>
<dbReference type="EMBL" id="LAZR01014697">
    <property type="protein sequence ID" value="KKM16338.1"/>
    <property type="molecule type" value="Genomic_DNA"/>
</dbReference>
<proteinExistence type="predicted"/>
<feature type="domain" description="Amidohydrolase-related" evidence="2">
    <location>
        <begin position="32"/>
        <end position="272"/>
    </location>
</feature>
<dbReference type="InterPro" id="IPR006680">
    <property type="entry name" value="Amidohydro-rel"/>
</dbReference>
<organism evidence="3">
    <name type="scientific">marine sediment metagenome</name>
    <dbReference type="NCBI Taxonomy" id="412755"/>
    <lineage>
        <taxon>unclassified sequences</taxon>
        <taxon>metagenomes</taxon>
        <taxon>ecological metagenomes</taxon>
    </lineage>
</organism>
<dbReference type="PANTHER" id="PTHR21240:SF19">
    <property type="entry name" value="CATALYTIC_ HYDROLASE"/>
    <property type="match status" value="1"/>
</dbReference>
<keyword evidence="1" id="KW-0456">Lyase</keyword>
<dbReference type="AlphaFoldDB" id="A0A0F9K2I8"/>
<protein>
    <recommendedName>
        <fullName evidence="2">Amidohydrolase-related domain-containing protein</fullName>
    </recommendedName>
</protein>
<name>A0A0F9K2I8_9ZZZZ</name>
<dbReference type="InterPro" id="IPR032465">
    <property type="entry name" value="ACMSD"/>
</dbReference>
<sequence length="275" mass="31362">MIVDSHVHICGPPLNQDYIESTLANGSLITLPFKRADCSVDHLLQAMDTHNIDMALVNAFPGAITNKQLSQIINEHKERLKGFAWIENPLNKNDSVKEMEESFTKLGLRGLKLNPGTQQFSPSDPKVYPLIKKAAELKIPIFIHTYPWPLDAFEYTKPEHIFTLKKHVPDAIILVGHTAYQRFMDLIPLVSYPGIYVETSFGLEMIADLYGIKFAERFIRRIGIDKIVYGSDWMGTQDGKERIVDNNFSIFDKMNLTKEEKAKILGENIRKVMEL</sequence>
<evidence type="ECO:0000256" key="1">
    <source>
        <dbReference type="ARBA" id="ARBA00023239"/>
    </source>
</evidence>
<evidence type="ECO:0000259" key="2">
    <source>
        <dbReference type="Pfam" id="PF04909"/>
    </source>
</evidence>
<reference evidence="3" key="1">
    <citation type="journal article" date="2015" name="Nature">
        <title>Complex archaea that bridge the gap between prokaryotes and eukaryotes.</title>
        <authorList>
            <person name="Spang A."/>
            <person name="Saw J.H."/>
            <person name="Jorgensen S.L."/>
            <person name="Zaremba-Niedzwiedzka K."/>
            <person name="Martijn J."/>
            <person name="Lind A.E."/>
            <person name="van Eijk R."/>
            <person name="Schleper C."/>
            <person name="Guy L."/>
            <person name="Ettema T.J."/>
        </authorList>
    </citation>
    <scope>NUCLEOTIDE SEQUENCE</scope>
</reference>
<dbReference type="GO" id="GO:0016831">
    <property type="term" value="F:carboxy-lyase activity"/>
    <property type="evidence" value="ECO:0007669"/>
    <property type="project" value="InterPro"/>
</dbReference>
<dbReference type="InterPro" id="IPR032466">
    <property type="entry name" value="Metal_Hydrolase"/>
</dbReference>
<dbReference type="GO" id="GO:0016787">
    <property type="term" value="F:hydrolase activity"/>
    <property type="evidence" value="ECO:0007669"/>
    <property type="project" value="InterPro"/>
</dbReference>
<dbReference type="Pfam" id="PF04909">
    <property type="entry name" value="Amidohydro_2"/>
    <property type="match status" value="1"/>
</dbReference>
<dbReference type="PANTHER" id="PTHR21240">
    <property type="entry name" value="2-AMINO-3-CARBOXYLMUCONATE-6-SEMIALDEHYDE DECARBOXYLASE"/>
    <property type="match status" value="1"/>
</dbReference>
<accession>A0A0F9K2I8</accession>
<dbReference type="Gene3D" id="3.20.20.140">
    <property type="entry name" value="Metal-dependent hydrolases"/>
    <property type="match status" value="1"/>
</dbReference>